<dbReference type="Proteomes" id="UP001220530">
    <property type="component" value="Chromosome"/>
</dbReference>
<evidence type="ECO:0000256" key="2">
    <source>
        <dbReference type="ARBA" id="ARBA00022729"/>
    </source>
</evidence>
<evidence type="ECO:0000313" key="4">
    <source>
        <dbReference type="EMBL" id="WDR01348.1"/>
    </source>
</evidence>
<name>A0ABY7YJI6_9HYPH</name>
<proteinExistence type="inferred from homology"/>
<evidence type="ECO:0008006" key="6">
    <source>
        <dbReference type="Google" id="ProtNLM"/>
    </source>
</evidence>
<dbReference type="EMBL" id="CP118246">
    <property type="protein sequence ID" value="WDR01348.1"/>
    <property type="molecule type" value="Genomic_DNA"/>
</dbReference>
<organism evidence="4 5">
    <name type="scientific">Devosia algicola</name>
    <dbReference type="NCBI Taxonomy" id="3026418"/>
    <lineage>
        <taxon>Bacteria</taxon>
        <taxon>Pseudomonadati</taxon>
        <taxon>Pseudomonadota</taxon>
        <taxon>Alphaproteobacteria</taxon>
        <taxon>Hyphomicrobiales</taxon>
        <taxon>Devosiaceae</taxon>
        <taxon>Devosia</taxon>
    </lineage>
</organism>
<feature type="chain" id="PRO_5046369397" description="Curlin associated repeat-containing protein" evidence="3">
    <location>
        <begin position="24"/>
        <end position="407"/>
    </location>
</feature>
<gene>
    <name evidence="4" type="ORF">PSQ19_10970</name>
</gene>
<evidence type="ECO:0000313" key="5">
    <source>
        <dbReference type="Proteomes" id="UP001220530"/>
    </source>
</evidence>
<evidence type="ECO:0000256" key="1">
    <source>
        <dbReference type="ARBA" id="ARBA00009766"/>
    </source>
</evidence>
<sequence length="407" mass="41807">MKLKLVFVAATAVGLIMSAQAFADPNTLYLTQTGAGNQATVQQDAGSGGNDIANSGAHALQQGDNNRFSELQFTGGGFSGGDNDILAMKQVGDGNVFGSSYSNQHSGGDRINSFLQKGNLNWASIGRNGASSATVGTFNQTGSSNAAKIVQQSGASNTVTLLQQIGSNNGVAFGSGGPQNANQWATSILQSGSNNLVKESSIYGDNNKNNSPVNSIVQIGDYNGRTNSVARTRGSVGNFIHVSETGNWNNFNVLQGINTSSTGNQVTLTQMGSYNSGSVTQFGNDNWLTATQIGDGNTATANFSGDRNGNGAFSLFNGLHQPVLPVNAYLVQGTIYQDSTGGAGNSVTYNVTGSDNLFAMAQLGGSNSITGKVNSDSNEVAVLQTGNSNVTNFVQQGGSANAISVSQ</sequence>
<reference evidence="4 5" key="1">
    <citation type="submission" date="2023-02" db="EMBL/GenBank/DDBJ databases">
        <title>Devosia algicola sp. nov., isolated from the phycosphere of marine algae.</title>
        <authorList>
            <person name="Kim J.M."/>
            <person name="Lee J.K."/>
            <person name="Choi B.J."/>
            <person name="Bayburt H."/>
            <person name="Jeon C.O."/>
        </authorList>
    </citation>
    <scope>NUCLEOTIDE SEQUENCE [LARGE SCALE GENOMIC DNA]</scope>
    <source>
        <strain evidence="4 5">G20-9</strain>
    </source>
</reference>
<keyword evidence="5" id="KW-1185">Reference proteome</keyword>
<evidence type="ECO:0000256" key="3">
    <source>
        <dbReference type="SAM" id="SignalP"/>
    </source>
</evidence>
<dbReference type="RefSeq" id="WP_282217759.1">
    <property type="nucleotide sequence ID" value="NZ_CP118246.1"/>
</dbReference>
<comment type="similarity">
    <text evidence="1">Belongs to the CsgA/CsgB family.</text>
</comment>
<accession>A0ABY7YJI6</accession>
<protein>
    <recommendedName>
        <fullName evidence="6">Curlin associated repeat-containing protein</fullName>
    </recommendedName>
</protein>
<keyword evidence="2 3" id="KW-0732">Signal</keyword>
<dbReference type="Pfam" id="PF07012">
    <property type="entry name" value="Curlin_rpt"/>
    <property type="match status" value="1"/>
</dbReference>
<feature type="signal peptide" evidence="3">
    <location>
        <begin position="1"/>
        <end position="23"/>
    </location>
</feature>
<dbReference type="InterPro" id="IPR009742">
    <property type="entry name" value="Curlin_rpt"/>
</dbReference>